<dbReference type="GO" id="GO:0008234">
    <property type="term" value="F:cysteine-type peptidase activity"/>
    <property type="evidence" value="ECO:0007669"/>
    <property type="project" value="UniProtKB-KW"/>
</dbReference>
<organism evidence="11 12">
    <name type="scientific">Faecalicoccus pleomorphus</name>
    <dbReference type="NCBI Taxonomy" id="1323"/>
    <lineage>
        <taxon>Bacteria</taxon>
        <taxon>Bacillati</taxon>
        <taxon>Bacillota</taxon>
        <taxon>Erysipelotrichia</taxon>
        <taxon>Erysipelotrichales</taxon>
        <taxon>Erysipelotrichaceae</taxon>
        <taxon>Faecalicoccus</taxon>
    </lineage>
</organism>
<feature type="compositionally biased region" description="Low complexity" evidence="7">
    <location>
        <begin position="120"/>
        <end position="138"/>
    </location>
</feature>
<feature type="repeat" description="Cell wall-binding" evidence="6">
    <location>
        <begin position="49"/>
        <end position="68"/>
    </location>
</feature>
<dbReference type="InterPro" id="IPR018337">
    <property type="entry name" value="Cell_wall/Cho-bd_repeat"/>
</dbReference>
<feature type="compositionally biased region" description="Polar residues" evidence="7">
    <location>
        <begin position="142"/>
        <end position="151"/>
    </location>
</feature>
<feature type="compositionally biased region" description="Low complexity" evidence="7">
    <location>
        <begin position="219"/>
        <end position="230"/>
    </location>
</feature>
<evidence type="ECO:0000256" key="4">
    <source>
        <dbReference type="ARBA" id="ARBA00022801"/>
    </source>
</evidence>
<evidence type="ECO:0000259" key="9">
    <source>
        <dbReference type="Pfam" id="PF00877"/>
    </source>
</evidence>
<name>A0A3E3E6H8_9FIRM</name>
<comment type="similarity">
    <text evidence="1">Belongs to the peptidase C40 family.</text>
</comment>
<comment type="caution">
    <text evidence="11">The sequence shown here is derived from an EMBL/GenBank/DDBJ whole genome shotgun (WGS) entry which is preliminary data.</text>
</comment>
<evidence type="ECO:0000313" key="13">
    <source>
        <dbReference type="Proteomes" id="UP000540014"/>
    </source>
</evidence>
<evidence type="ECO:0000256" key="3">
    <source>
        <dbReference type="ARBA" id="ARBA00022737"/>
    </source>
</evidence>
<dbReference type="Gene3D" id="3.90.1720.10">
    <property type="entry name" value="endopeptidase domain like (from Nostoc punctiforme)"/>
    <property type="match status" value="1"/>
</dbReference>
<evidence type="ECO:0000313" key="10">
    <source>
        <dbReference type="EMBL" id="NME44510.1"/>
    </source>
</evidence>
<reference evidence="10 13" key="2">
    <citation type="submission" date="2020-04" db="EMBL/GenBank/DDBJ databases">
        <authorList>
            <person name="Hitch T.C.A."/>
            <person name="Wylensek D."/>
            <person name="Clavel T."/>
        </authorList>
    </citation>
    <scope>NUCLEOTIDE SEQUENCE [LARGE SCALE GENOMIC DNA]</scope>
    <source>
        <strain evidence="10 13">BSM-383-APC-22F</strain>
    </source>
</reference>
<keyword evidence="4" id="KW-0378">Hydrolase</keyword>
<evidence type="ECO:0000256" key="6">
    <source>
        <dbReference type="PROSITE-ProRule" id="PRU00591"/>
    </source>
</evidence>
<evidence type="ECO:0000256" key="1">
    <source>
        <dbReference type="ARBA" id="ARBA00007074"/>
    </source>
</evidence>
<evidence type="ECO:0000256" key="5">
    <source>
        <dbReference type="ARBA" id="ARBA00022807"/>
    </source>
</evidence>
<keyword evidence="5" id="KW-0788">Thiol protease</keyword>
<dbReference type="InterPro" id="IPR000064">
    <property type="entry name" value="NLP_P60_dom"/>
</dbReference>
<evidence type="ECO:0000313" key="11">
    <source>
        <dbReference type="EMBL" id="RGD77502.1"/>
    </source>
</evidence>
<feature type="signal peptide" evidence="8">
    <location>
        <begin position="1"/>
        <end position="25"/>
    </location>
</feature>
<dbReference type="SUPFAM" id="SSF69360">
    <property type="entry name" value="Cell wall binding repeat"/>
    <property type="match status" value="1"/>
</dbReference>
<feature type="domain" description="NlpC/P60" evidence="9">
    <location>
        <begin position="284"/>
        <end position="323"/>
    </location>
</feature>
<feature type="compositionally biased region" description="Low complexity" evidence="7">
    <location>
        <begin position="152"/>
        <end position="174"/>
    </location>
</feature>
<evidence type="ECO:0000256" key="2">
    <source>
        <dbReference type="ARBA" id="ARBA00022670"/>
    </source>
</evidence>
<dbReference type="RefSeq" id="WP_117445678.1">
    <property type="nucleotide sequence ID" value="NZ_CALCIP010000008.1"/>
</dbReference>
<feature type="region of interest" description="Disordered" evidence="7">
    <location>
        <begin position="117"/>
        <end position="231"/>
    </location>
</feature>
<dbReference type="Pfam" id="PF00877">
    <property type="entry name" value="NLPC_P60"/>
    <property type="match status" value="1"/>
</dbReference>
<dbReference type="GO" id="GO:0006508">
    <property type="term" value="P:proteolysis"/>
    <property type="evidence" value="ECO:0007669"/>
    <property type="project" value="UniProtKB-KW"/>
</dbReference>
<keyword evidence="3" id="KW-0677">Repeat</keyword>
<dbReference type="SUPFAM" id="SSF54001">
    <property type="entry name" value="Cysteine proteinases"/>
    <property type="match status" value="1"/>
</dbReference>
<dbReference type="InterPro" id="IPR038765">
    <property type="entry name" value="Papain-like_cys_pep_sf"/>
</dbReference>
<dbReference type="Gene3D" id="2.10.270.20">
    <property type="match status" value="1"/>
</dbReference>
<accession>A0A3E3E6H8</accession>
<reference evidence="11 12" key="1">
    <citation type="submission" date="2018-08" db="EMBL/GenBank/DDBJ databases">
        <title>A genome reference for cultivated species of the human gut microbiota.</title>
        <authorList>
            <person name="Zou Y."/>
            <person name="Xue W."/>
            <person name="Luo G."/>
        </authorList>
    </citation>
    <scope>NUCLEOTIDE SEQUENCE [LARGE SCALE GENOMIC DNA]</scope>
    <source>
        <strain evidence="11 12">TF08-11</strain>
    </source>
</reference>
<proteinExistence type="inferred from homology"/>
<evidence type="ECO:0000256" key="8">
    <source>
        <dbReference type="SAM" id="SignalP"/>
    </source>
</evidence>
<dbReference type="AlphaFoldDB" id="A0A3E3E6H8"/>
<feature type="chain" id="PRO_5038233535" description="NlpC/P60 domain-containing protein" evidence="8">
    <location>
        <begin position="26"/>
        <end position="350"/>
    </location>
</feature>
<evidence type="ECO:0000313" key="12">
    <source>
        <dbReference type="Proteomes" id="UP000260721"/>
    </source>
</evidence>
<dbReference type="STRING" id="1123313.GCA_000420345_00892"/>
<feature type="compositionally biased region" description="Low complexity" evidence="7">
    <location>
        <begin position="186"/>
        <end position="210"/>
    </location>
</feature>
<keyword evidence="8" id="KW-0732">Signal</keyword>
<dbReference type="Proteomes" id="UP000540014">
    <property type="component" value="Unassembled WGS sequence"/>
</dbReference>
<protein>
    <recommendedName>
        <fullName evidence="9">NlpC/P60 domain-containing protein</fullName>
    </recommendedName>
</protein>
<dbReference type="Proteomes" id="UP000260721">
    <property type="component" value="Unassembled WGS sequence"/>
</dbReference>
<sequence length="350" mass="37087">MNYIEEHGKKVAAVLCVASCFPVVAAVYAMETEPGWHGDRYINTDATVAVGWQEIEGKSYYFDESGEVDEETTQQATVATVSQDVSQSVQKNVSTVTKEVVTEEVKAVDAQKEAEEKAAQEALAQEQAAAQESVTVVEDTTADVSQPTYTEDTTVQTPPADTTTPVVDQTPSDPAQETPSQPVTPPAQDTTTTPPAVEETPSTPVEETPSQPVTPPAQDTTTPGSGDTTGAYADLNARIAAAAQTLVGVTDGQQCTQVVQQALALAGVSDAYQLWPDQYIMYGYYTDTPQAGNLVYYNNGGRGVDHIAIYIGNGLCVHGNFWTADGTSKTIISSVYNGGGGAPQFIQVTR</sequence>
<gene>
    <name evidence="11" type="ORF">DXC78_03095</name>
    <name evidence="10" type="ORF">HF861_06375</name>
</gene>
<dbReference type="EMBL" id="JABAFR010000013">
    <property type="protein sequence ID" value="NME44510.1"/>
    <property type="molecule type" value="Genomic_DNA"/>
</dbReference>
<dbReference type="EMBL" id="QUSK01000005">
    <property type="protein sequence ID" value="RGD77502.1"/>
    <property type="molecule type" value="Genomic_DNA"/>
</dbReference>
<dbReference type="PROSITE" id="PS51170">
    <property type="entry name" value="CW"/>
    <property type="match status" value="1"/>
</dbReference>
<keyword evidence="2" id="KW-0645">Protease</keyword>
<evidence type="ECO:0000256" key="7">
    <source>
        <dbReference type="SAM" id="MobiDB-lite"/>
    </source>
</evidence>